<organism evidence="2">
    <name type="scientific">Desulfobacca acetoxidans</name>
    <dbReference type="NCBI Taxonomy" id="60893"/>
    <lineage>
        <taxon>Bacteria</taxon>
        <taxon>Pseudomonadati</taxon>
        <taxon>Thermodesulfobacteriota</taxon>
        <taxon>Desulfobaccia</taxon>
        <taxon>Desulfobaccales</taxon>
        <taxon>Desulfobaccaceae</taxon>
        <taxon>Desulfobacca</taxon>
    </lineage>
</organism>
<feature type="transmembrane region" description="Helical" evidence="1">
    <location>
        <begin position="192"/>
        <end position="212"/>
    </location>
</feature>
<proteinExistence type="predicted"/>
<evidence type="ECO:0000256" key="1">
    <source>
        <dbReference type="SAM" id="Phobius"/>
    </source>
</evidence>
<comment type="caution">
    <text evidence="2">The sequence shown here is derived from an EMBL/GenBank/DDBJ whole genome shotgun (WGS) entry which is preliminary data.</text>
</comment>
<feature type="transmembrane region" description="Helical" evidence="1">
    <location>
        <begin position="6"/>
        <end position="28"/>
    </location>
</feature>
<protein>
    <submittedName>
        <fullName evidence="2">Uncharacterized protein</fullName>
    </submittedName>
</protein>
<gene>
    <name evidence="2" type="ORF">ENW96_12275</name>
</gene>
<keyword evidence="1" id="KW-1133">Transmembrane helix</keyword>
<dbReference type="EMBL" id="DTMF01000298">
    <property type="protein sequence ID" value="HGF35133.1"/>
    <property type="molecule type" value="Genomic_DNA"/>
</dbReference>
<reference evidence="2" key="1">
    <citation type="journal article" date="2020" name="mSystems">
        <title>Genome- and Community-Level Interaction Insights into Carbon Utilization and Element Cycling Functions of Hydrothermarchaeota in Hydrothermal Sediment.</title>
        <authorList>
            <person name="Zhou Z."/>
            <person name="Liu Y."/>
            <person name="Xu W."/>
            <person name="Pan J."/>
            <person name="Luo Z.H."/>
            <person name="Li M."/>
        </authorList>
    </citation>
    <scope>NUCLEOTIDE SEQUENCE [LARGE SCALE GENOMIC DNA]</scope>
    <source>
        <strain evidence="2">SpSt-897</strain>
    </source>
</reference>
<keyword evidence="1" id="KW-0812">Transmembrane</keyword>
<name>A0A7C3ZC00_9BACT</name>
<dbReference type="AlphaFoldDB" id="A0A7C3ZC00"/>
<keyword evidence="1" id="KW-0472">Membrane</keyword>
<evidence type="ECO:0000313" key="2">
    <source>
        <dbReference type="EMBL" id="HGF35133.1"/>
    </source>
</evidence>
<accession>A0A7C3ZC00</accession>
<sequence length="234" mass="26222">MDTRKLLLGIFLLASFGVILILIFMPIFGDGKNGLEFSDNFFNSLAKGSSNYMDDMRRLSQTMVGTSFAVGINMGTPERAQRTEILFRQAGAQVELADSKLKISGDLGKVLAKSVDDAEILFNNQAEKLQAAYNFNGREVVRLWWESLNKVSEALTKQKAFKQAKAISEIQKRALEPGYNFYGITPKRVRDYAGMLGFMLVFYVAYTLWYGYGIFELFEGLGLGVGKPMVKKEV</sequence>